<name>A0ABT6RM96_9ACTN</name>
<organism evidence="2 3">
    <name type="scientific">Streptomyces solicavernae</name>
    <dbReference type="NCBI Taxonomy" id="3043614"/>
    <lineage>
        <taxon>Bacteria</taxon>
        <taxon>Bacillati</taxon>
        <taxon>Actinomycetota</taxon>
        <taxon>Actinomycetes</taxon>
        <taxon>Kitasatosporales</taxon>
        <taxon>Streptomycetaceae</taxon>
        <taxon>Streptomyces</taxon>
    </lineage>
</organism>
<keyword evidence="3" id="KW-1185">Reference proteome</keyword>
<evidence type="ECO:0000313" key="3">
    <source>
        <dbReference type="Proteomes" id="UP001224661"/>
    </source>
</evidence>
<accession>A0ABT6RM96</accession>
<dbReference type="Proteomes" id="UP001224661">
    <property type="component" value="Unassembled WGS sequence"/>
</dbReference>
<protein>
    <submittedName>
        <fullName evidence="2">Uncharacterized protein</fullName>
    </submittedName>
</protein>
<evidence type="ECO:0000256" key="1">
    <source>
        <dbReference type="SAM" id="MobiDB-lite"/>
    </source>
</evidence>
<reference evidence="2 3" key="1">
    <citation type="submission" date="2023-05" db="EMBL/GenBank/DDBJ databases">
        <title>Draft genome sequence of Streptomyces sp. B-S-A8 isolated from a cave soil in Thailand.</title>
        <authorList>
            <person name="Chamroensaksri N."/>
            <person name="Muangham S."/>
        </authorList>
    </citation>
    <scope>NUCLEOTIDE SEQUENCE [LARGE SCALE GENOMIC DNA]</scope>
    <source>
        <strain evidence="2 3">B-S-A8</strain>
    </source>
</reference>
<proteinExistence type="predicted"/>
<feature type="region of interest" description="Disordered" evidence="1">
    <location>
        <begin position="1"/>
        <end position="23"/>
    </location>
</feature>
<comment type="caution">
    <text evidence="2">The sequence shown here is derived from an EMBL/GenBank/DDBJ whole genome shotgun (WGS) entry which is preliminary data.</text>
</comment>
<evidence type="ECO:0000313" key="2">
    <source>
        <dbReference type="EMBL" id="MDI3385552.1"/>
    </source>
</evidence>
<sequence>MTQVPDPSQRRRPSPRLLPWSSDDGKPCYVIGDVDRSGPVSRIADEVECVQLAMGHELLGHARELLDNPRASIGELRFLGRTLTDALTDALRVAESRGTQP</sequence>
<dbReference type="EMBL" id="JASCIR010000003">
    <property type="protein sequence ID" value="MDI3385552.1"/>
    <property type="molecule type" value="Genomic_DNA"/>
</dbReference>
<gene>
    <name evidence="2" type="ORF">QIS99_04880</name>
</gene>